<organism evidence="3 4">
    <name type="scientific">Cryptococcus depauperatus CBS 7841</name>
    <dbReference type="NCBI Taxonomy" id="1295531"/>
    <lineage>
        <taxon>Eukaryota</taxon>
        <taxon>Fungi</taxon>
        <taxon>Dikarya</taxon>
        <taxon>Basidiomycota</taxon>
        <taxon>Agaricomycotina</taxon>
        <taxon>Tremellomycetes</taxon>
        <taxon>Tremellales</taxon>
        <taxon>Cryptococcaceae</taxon>
        <taxon>Cryptococcus</taxon>
    </lineage>
</organism>
<dbReference type="EMBL" id="CP143788">
    <property type="protein sequence ID" value="WVN88933.1"/>
    <property type="molecule type" value="Genomic_DNA"/>
</dbReference>
<dbReference type="AlphaFoldDB" id="A0AAJ8M299"/>
<dbReference type="GeneID" id="91088358"/>
<dbReference type="RefSeq" id="XP_066069633.1">
    <property type="nucleotide sequence ID" value="XM_066213536.1"/>
</dbReference>
<keyword evidence="1" id="KW-0507">mRNA processing</keyword>
<protein>
    <recommendedName>
        <fullName evidence="5">CCHC-type domain-containing protein</fullName>
    </recommendedName>
</protein>
<evidence type="ECO:0000313" key="3">
    <source>
        <dbReference type="EMBL" id="WVN88933.1"/>
    </source>
</evidence>
<dbReference type="GO" id="GO:0008270">
    <property type="term" value="F:zinc ion binding"/>
    <property type="evidence" value="ECO:0007669"/>
    <property type="project" value="InterPro"/>
</dbReference>
<proteinExistence type="predicted"/>
<evidence type="ECO:0000313" key="4">
    <source>
        <dbReference type="Proteomes" id="UP000094043"/>
    </source>
</evidence>
<reference evidence="3" key="2">
    <citation type="journal article" date="2022" name="Elife">
        <title>Obligate sexual reproduction of a homothallic fungus closely related to the Cryptococcus pathogenic species complex.</title>
        <authorList>
            <person name="Passer A.R."/>
            <person name="Clancey S.A."/>
            <person name="Shea T."/>
            <person name="David-Palma M."/>
            <person name="Averette A.F."/>
            <person name="Boekhout T."/>
            <person name="Porcel B.M."/>
            <person name="Nowrousian M."/>
            <person name="Cuomo C.A."/>
            <person name="Sun S."/>
            <person name="Heitman J."/>
            <person name="Coelho M.A."/>
        </authorList>
    </citation>
    <scope>NUCLEOTIDE SEQUENCE</scope>
    <source>
        <strain evidence="3">CBS 7841</strain>
    </source>
</reference>
<keyword evidence="2" id="KW-0175">Coiled coil</keyword>
<sequence>MENSAFQEQLEMMKRLQVEMERMRVQQEELKEENKTLKNEIKSMIVKEEYKKEKENQEKVEVPTAVIPSSGKRVVTPERFDGSNPAALNHFLFQCRSEFLQNSSSYPSEESKVHFATNHLAGSVAETVVIYLQGDACPWESDFDAFAKFLVNGWGNPIKRQLARQKLQNIRQNARTAKEFFLEFDKYRAMVSDCPLDIIIGFAEKALRVEVLENMAIKEAEDWETFEEFREEAIKVDEHRRKIENLKKRITVGIRSTALCYLNKTPLLSVGEKAWRKNNNRCLRCRAPGHIAQFCPSAMNQVRHVQLEKGEEQDVEK</sequence>
<dbReference type="SUPFAM" id="SSF57756">
    <property type="entry name" value="Retrovirus zinc finger-like domains"/>
    <property type="match status" value="1"/>
</dbReference>
<dbReference type="KEGG" id="cdep:91088358"/>
<reference evidence="3" key="3">
    <citation type="submission" date="2024-01" db="EMBL/GenBank/DDBJ databases">
        <authorList>
            <person name="Coelho M.A."/>
            <person name="David-Palma M."/>
            <person name="Shea T."/>
            <person name="Sun S."/>
            <person name="Cuomo C.A."/>
            <person name="Heitman J."/>
        </authorList>
    </citation>
    <scope>NUCLEOTIDE SEQUENCE</scope>
    <source>
        <strain evidence="3">CBS 7841</strain>
    </source>
</reference>
<name>A0AAJ8M299_9TREE</name>
<accession>A0AAJ8M299</accession>
<evidence type="ECO:0000256" key="2">
    <source>
        <dbReference type="SAM" id="Coils"/>
    </source>
</evidence>
<dbReference type="InterPro" id="IPR036875">
    <property type="entry name" value="Znf_CCHC_sf"/>
</dbReference>
<dbReference type="GO" id="GO:0003676">
    <property type="term" value="F:nucleic acid binding"/>
    <property type="evidence" value="ECO:0007669"/>
    <property type="project" value="InterPro"/>
</dbReference>
<evidence type="ECO:0000256" key="1">
    <source>
        <dbReference type="ARBA" id="ARBA00022664"/>
    </source>
</evidence>
<dbReference type="GO" id="GO:0006397">
    <property type="term" value="P:mRNA processing"/>
    <property type="evidence" value="ECO:0007669"/>
    <property type="project" value="UniProtKB-KW"/>
</dbReference>
<feature type="coiled-coil region" evidence="2">
    <location>
        <begin position="6"/>
        <end position="47"/>
    </location>
</feature>
<reference evidence="3" key="1">
    <citation type="submission" date="2016-06" db="EMBL/GenBank/DDBJ databases">
        <authorList>
            <person name="Cuomo C."/>
            <person name="Litvintseva A."/>
            <person name="Heitman J."/>
            <person name="Chen Y."/>
            <person name="Sun S."/>
            <person name="Springer D."/>
            <person name="Dromer F."/>
            <person name="Young S."/>
            <person name="Zeng Q."/>
            <person name="Chapman S."/>
            <person name="Gujja S."/>
            <person name="Saif S."/>
            <person name="Birren B."/>
        </authorList>
    </citation>
    <scope>NUCLEOTIDE SEQUENCE</scope>
    <source>
        <strain evidence="3">CBS 7841</strain>
    </source>
</reference>
<keyword evidence="4" id="KW-1185">Reference proteome</keyword>
<gene>
    <name evidence="3" type="ORF">L203_104148</name>
</gene>
<evidence type="ECO:0008006" key="5">
    <source>
        <dbReference type="Google" id="ProtNLM"/>
    </source>
</evidence>
<dbReference type="Proteomes" id="UP000094043">
    <property type="component" value="Chromosome 5"/>
</dbReference>